<sequence length="1477" mass="161051">MGSHQQYRHPLSDSTAHGAGRRFAVTAFRLLTLSLIAWLAGDAVAKDTPDVRHPHGPTEFLGQSLVQSQQDARLLAAATARLAENDRPAAFAALLQIFAQPHDNFLPVHPDRPLAATWSSAFELLRKADYATRAEWTKTAESLARPALDAAVASGEMSQLRSVALSFPFTQSAFTADVTRATLAASNGQRDLAAARLAALNESYGQTRVSFPTAETLTTLALQVDRLGNANTAAASRMAGESGETSPGLAQPWPESLWTWRESVWNYPELAAVVAGSDLPENYDKLASNSWQPTLLNDTLYVRTPFRVAAFDKLAGTLKWSVQTDMAEVADPLSRNFNYPGAMQRTSAASLLKMSDLGTLAVDDDYVFFVDRFRNLVPPADPRNLNPAEWNRDGGTRLVAIRFSPSPHVAWTAGDAPHFEYQLTPAQSETSSPDHKADAARVAESQDAELPFRNQSFSGIPLIHEGRLFVLSADSEVIWLSCLTRSTGRIEWQRPLLYQHGSDLGRSGRFIFQQQTPVGASVCGIDGTTIISALKNGVVVGTNVLDGRLLWATNLRDAPATPHDRRRMLIIAFRKRNEGVNSQPLLANGRLYCATSGSDLVHCLNSQTGQIVWQVDRTTTGFGAEEGSQDSYPVAATDQHLVMIGERHIRALDVADGQQIWTQPIQPQTGRATCDGTVCLVPQRDGTIAGFDVATGRRRMSHREIFGQDQPASLGALVSDADVICAITPTSVRVMPTVQFRRRQSSMQGSDGRTFTDAQLDLLDSHTQLGIEKLQALLQYATNSAINSDANRQAADLLAETLLGLIARQQFLPAVSEGVAVPTDAMDQLNRLPLTTNQALRFKILAPEAAHPVSTDAVDRLPLLKMLPDWSARADVLTWMNLAPDQAKKTAPVKVTGQGDFQRIEQAILFPKQAGSTQQQIEFAKSLRDTEQTSAAELVLLAAFGHASTSDRLLLMKELQSLRHVAAISGSPKSDLSKPEVQKSTENESARTSSDAFSDLSAERNFKIEERLSLTARATGLTQQDALSVIGNRAIGSVVATANSAVDTPAWYPQRLFLSGQRLFRVDMATGAVAPPQKLPEFTKAVQIEDGDAMPGLIPLVAPESAHQSDTIGVLSLLEHGGPGVIWSKTIQRALSDRSELQVGPLGPGYLIVATADTLQCLHPFTGNVLWTRRITQSPSEPSHFRSAIRIVGDDEVIAVIGESHQTCQRFRTLDGRELEPLTVAIPQDQTPLVSGRRLLFTQDEALVLLDLLSGRNVLADKPDVKVRPSSGARLLRDRRVVVLTPDLKVVMFNIESASVEWQCEVPDFPPNLEPKGSLSAFERDGRLFVEIPHEGHRSGSSLSMSRMGEPRTSGGTLLCLNSQTGALLWSMPSEDAVVPAIYGDTTSLMIMWSFKDPAERGWERDFRQLRNPNGDPQTAGSKGSMTLRVIDGRTGQQVAKQEHLTRSEPLRCVHDADSQTIKIETAMSEITVQYDE</sequence>
<dbReference type="EMBL" id="CP017641">
    <property type="protein sequence ID" value="APZ96763.1"/>
    <property type="molecule type" value="Genomic_DNA"/>
</dbReference>
<dbReference type="Pfam" id="PF13360">
    <property type="entry name" value="PQQ_2"/>
    <property type="match status" value="2"/>
</dbReference>
<dbReference type="OrthoDB" id="5290752at2"/>
<feature type="compositionally biased region" description="Basic and acidic residues" evidence="1">
    <location>
        <begin position="975"/>
        <end position="989"/>
    </location>
</feature>
<dbReference type="PANTHER" id="PTHR34512">
    <property type="entry name" value="CELL SURFACE PROTEIN"/>
    <property type="match status" value="1"/>
</dbReference>
<dbReference type="KEGG" id="fmr:Fuma_06437"/>
<evidence type="ECO:0000313" key="3">
    <source>
        <dbReference type="EMBL" id="APZ96763.1"/>
    </source>
</evidence>
<evidence type="ECO:0000259" key="2">
    <source>
        <dbReference type="Pfam" id="PF13360"/>
    </source>
</evidence>
<reference evidence="3 4" key="1">
    <citation type="journal article" date="2016" name="Front. Microbiol.">
        <title>Fuerstia marisgermanicae gen. nov., sp. nov., an Unusual Member of the Phylum Planctomycetes from the German Wadden Sea.</title>
        <authorList>
            <person name="Kohn T."/>
            <person name="Heuer A."/>
            <person name="Jogler M."/>
            <person name="Vollmers J."/>
            <person name="Boedeker C."/>
            <person name="Bunk B."/>
            <person name="Rast P."/>
            <person name="Borchert D."/>
            <person name="Glockner I."/>
            <person name="Freese H.M."/>
            <person name="Klenk H.P."/>
            <person name="Overmann J."/>
            <person name="Kaster A.K."/>
            <person name="Rohde M."/>
            <person name="Wiegand S."/>
            <person name="Jogler C."/>
        </authorList>
    </citation>
    <scope>NUCLEOTIDE SEQUENCE [LARGE SCALE GENOMIC DNA]</scope>
    <source>
        <strain evidence="3 4">NH11</strain>
    </source>
</reference>
<dbReference type="SUPFAM" id="SSF50998">
    <property type="entry name" value="Quinoprotein alcohol dehydrogenase-like"/>
    <property type="match status" value="2"/>
</dbReference>
<name>A0A1P8WRT0_9PLAN</name>
<feature type="compositionally biased region" description="Basic and acidic residues" evidence="1">
    <location>
        <begin position="432"/>
        <end position="441"/>
    </location>
</feature>
<organism evidence="3 4">
    <name type="scientific">Fuerstiella marisgermanici</name>
    <dbReference type="NCBI Taxonomy" id="1891926"/>
    <lineage>
        <taxon>Bacteria</taxon>
        <taxon>Pseudomonadati</taxon>
        <taxon>Planctomycetota</taxon>
        <taxon>Planctomycetia</taxon>
        <taxon>Planctomycetales</taxon>
        <taxon>Planctomycetaceae</taxon>
        <taxon>Fuerstiella</taxon>
    </lineage>
</organism>
<dbReference type="SMART" id="SM00564">
    <property type="entry name" value="PQQ"/>
    <property type="match status" value="6"/>
</dbReference>
<evidence type="ECO:0000313" key="4">
    <source>
        <dbReference type="Proteomes" id="UP000187735"/>
    </source>
</evidence>
<dbReference type="Proteomes" id="UP000187735">
    <property type="component" value="Chromosome"/>
</dbReference>
<evidence type="ECO:0000256" key="1">
    <source>
        <dbReference type="SAM" id="MobiDB-lite"/>
    </source>
</evidence>
<dbReference type="STRING" id="1891926.Fuma_06437"/>
<protein>
    <submittedName>
        <fullName evidence="3">Outer membrane biogenesis protein</fullName>
    </submittedName>
</protein>
<dbReference type="InterPro" id="IPR015943">
    <property type="entry name" value="WD40/YVTN_repeat-like_dom_sf"/>
</dbReference>
<dbReference type="InterPro" id="IPR011047">
    <property type="entry name" value="Quinoprotein_ADH-like_sf"/>
</dbReference>
<feature type="domain" description="Pyrrolo-quinoline quinone repeat" evidence="2">
    <location>
        <begin position="1125"/>
        <end position="1310"/>
    </location>
</feature>
<dbReference type="InterPro" id="IPR018391">
    <property type="entry name" value="PQQ_b-propeller_rpt"/>
</dbReference>
<dbReference type="Gene3D" id="2.130.10.10">
    <property type="entry name" value="YVTN repeat-like/Quinoprotein amine dehydrogenase"/>
    <property type="match status" value="2"/>
</dbReference>
<feature type="region of interest" description="Disordered" evidence="1">
    <location>
        <begin position="426"/>
        <end position="446"/>
    </location>
</feature>
<accession>A0A1P8WRT0</accession>
<feature type="domain" description="Pyrrolo-quinoline quinone repeat" evidence="2">
    <location>
        <begin position="535"/>
        <end position="728"/>
    </location>
</feature>
<gene>
    <name evidence="3" type="ORF">Fuma_06437</name>
</gene>
<dbReference type="PANTHER" id="PTHR34512:SF30">
    <property type="entry name" value="OUTER MEMBRANE PROTEIN ASSEMBLY FACTOR BAMB"/>
    <property type="match status" value="1"/>
</dbReference>
<keyword evidence="4" id="KW-1185">Reference proteome</keyword>
<proteinExistence type="predicted"/>
<dbReference type="InterPro" id="IPR002372">
    <property type="entry name" value="PQQ_rpt_dom"/>
</dbReference>
<feature type="region of interest" description="Disordered" evidence="1">
    <location>
        <begin position="970"/>
        <end position="996"/>
    </location>
</feature>